<reference evidence="3" key="1">
    <citation type="journal article" date="2019" name="Int. J. Syst. Evol. Microbiol.">
        <title>The Global Catalogue of Microorganisms (GCM) 10K type strain sequencing project: providing services to taxonomists for standard genome sequencing and annotation.</title>
        <authorList>
            <consortium name="The Broad Institute Genomics Platform"/>
            <consortium name="The Broad Institute Genome Sequencing Center for Infectious Disease"/>
            <person name="Wu L."/>
            <person name="Ma J."/>
        </authorList>
    </citation>
    <scope>NUCLEOTIDE SEQUENCE [LARGE SCALE GENOMIC DNA]</scope>
    <source>
        <strain evidence="3">JCM 17225</strain>
    </source>
</reference>
<name>A0ABP7UTC3_9BACT</name>
<dbReference type="RefSeq" id="WP_345058922.1">
    <property type="nucleotide sequence ID" value="NZ_BAABDK010000033.1"/>
</dbReference>
<accession>A0ABP7UTC3</accession>
<proteinExistence type="predicted"/>
<gene>
    <name evidence="2" type="ORF">GCM10022409_43820</name>
</gene>
<evidence type="ECO:0000313" key="3">
    <source>
        <dbReference type="Proteomes" id="UP001501469"/>
    </source>
</evidence>
<feature type="region of interest" description="Disordered" evidence="1">
    <location>
        <begin position="1"/>
        <end position="29"/>
    </location>
</feature>
<comment type="caution">
    <text evidence="2">The sequence shown here is derived from an EMBL/GenBank/DDBJ whole genome shotgun (WGS) entry which is preliminary data.</text>
</comment>
<keyword evidence="3" id="KW-1185">Reference proteome</keyword>
<evidence type="ECO:0000313" key="2">
    <source>
        <dbReference type="EMBL" id="GAA4052158.1"/>
    </source>
</evidence>
<protein>
    <recommendedName>
        <fullName evidence="4">HTH marR-type domain-containing protein</fullName>
    </recommendedName>
</protein>
<organism evidence="2 3">
    <name type="scientific">Hymenobacter glaciei</name>
    <dbReference type="NCBI Taxonomy" id="877209"/>
    <lineage>
        <taxon>Bacteria</taxon>
        <taxon>Pseudomonadati</taxon>
        <taxon>Bacteroidota</taxon>
        <taxon>Cytophagia</taxon>
        <taxon>Cytophagales</taxon>
        <taxon>Hymenobacteraceae</taxon>
        <taxon>Hymenobacter</taxon>
    </lineage>
</organism>
<evidence type="ECO:0008006" key="4">
    <source>
        <dbReference type="Google" id="ProtNLM"/>
    </source>
</evidence>
<dbReference type="Proteomes" id="UP001501469">
    <property type="component" value="Unassembled WGS sequence"/>
</dbReference>
<dbReference type="EMBL" id="BAABDK010000033">
    <property type="protein sequence ID" value="GAA4052158.1"/>
    <property type="molecule type" value="Genomic_DNA"/>
</dbReference>
<feature type="compositionally biased region" description="Basic and acidic residues" evidence="1">
    <location>
        <begin position="1"/>
        <end position="18"/>
    </location>
</feature>
<sequence>MAEKLSDAFARRLAERDNPPPPPPLSQEPAAVQARVAAWLLATHNVRDQRARLRQSRMLLALIQHPERTTAALAEAAALGVRGAARTAGHLHARRLVDWEERGLCRYWRLTRPAEDALLLVVVGPAV</sequence>
<evidence type="ECO:0000256" key="1">
    <source>
        <dbReference type="SAM" id="MobiDB-lite"/>
    </source>
</evidence>